<keyword evidence="11" id="KW-0325">Glycoprotein</keyword>
<evidence type="ECO:0000256" key="12">
    <source>
        <dbReference type="ARBA" id="ARBA00023239"/>
    </source>
</evidence>
<dbReference type="PANTHER" id="PTHR11920">
    <property type="entry name" value="GUANYLYL CYCLASE"/>
    <property type="match status" value="1"/>
</dbReference>
<keyword evidence="7 15" id="KW-1133">Transmembrane helix</keyword>
<keyword evidence="6" id="KW-0547">Nucleotide-binding</keyword>
<dbReference type="SUPFAM" id="SSF56112">
    <property type="entry name" value="Protein kinase-like (PK-like)"/>
    <property type="match status" value="1"/>
</dbReference>
<dbReference type="InterPro" id="IPR001245">
    <property type="entry name" value="Ser-Thr/Tyr_kinase_cat_dom"/>
</dbReference>
<evidence type="ECO:0000256" key="15">
    <source>
        <dbReference type="SAM" id="Phobius"/>
    </source>
</evidence>
<reference evidence="18" key="1">
    <citation type="submission" date="2025-08" db="UniProtKB">
        <authorList>
            <consortium name="RefSeq"/>
        </authorList>
    </citation>
    <scope>IDENTIFICATION</scope>
    <source>
        <tissue evidence="18">Muscle</tissue>
    </source>
</reference>
<organism evidence="17 18">
    <name type="scientific">Limulus polyphemus</name>
    <name type="common">Atlantic horseshoe crab</name>
    <dbReference type="NCBI Taxonomy" id="6850"/>
    <lineage>
        <taxon>Eukaryota</taxon>
        <taxon>Metazoa</taxon>
        <taxon>Ecdysozoa</taxon>
        <taxon>Arthropoda</taxon>
        <taxon>Chelicerata</taxon>
        <taxon>Merostomata</taxon>
        <taxon>Xiphosura</taxon>
        <taxon>Limulidae</taxon>
        <taxon>Limulus</taxon>
    </lineage>
</organism>
<evidence type="ECO:0000256" key="1">
    <source>
        <dbReference type="ARBA" id="ARBA00001436"/>
    </source>
</evidence>
<sequence>FSHKSVVDANFTKLLTEASKEARVDIELVMPHHMPDVIGRLKVRLSRNGMKQTGIARIVGLLKLIHVGRLLGEQMREDCRFHRQHTEGGAVHVWAVFVFVAGWETIRNLLLEAYNLGMDNGEYTFFTVQLNENKEKYGEISWYKPGDFRNKNARKMYEALMVVTLRVPATLQYKQFSAKVLENSRLKYNSNADETMVDPILGAFYDCVLLYGYILNKTLVEGGDPLDGRTLAEKLWNNTFYGGMTGDIFISANGDRQADYTLSDLDPETGIMRPIATYYGIRRRYERITGTYIHWPGGLKGPPPDIPYCGFTGDAVHCLPQKNFPVFGSVGITVFGCCVIGSIAGILMYKRIKYKSTLSEYWWKVRWQDIMFSDKVSKKSATSLPLSDEFTTNVKSLNQTTSNASSPMEVAALSGVIIGLYKGNKVVVKPLRVNKLNLSGQVLIELKQIGELNHENLVRFIGMCVDEPNYALLTELCIRGSLRDMLENDVMNIDWTFRYSMINDVLEGMKYIHDSSLEFHGRLKSTNCVIDGRFIVKITDYGLKYVHEQIDLDTEINPRSLFWMAPEHLREPFPTKTGSKKGDVYSFAIILQEMITRSGPFESMERRGRNKTILDPEEILDRVRMGTTPPYRPEIAYDECSAELMDLVRACWSELPGCRPSFAEIKLQLKKITKGASNKNLLDNLLARMEQYANNLEQLVEEKSQSLIEEKKKTDELLCQLLPRLAQSYT</sequence>
<name>A0ABM1BSS0_LIMPO</name>
<evidence type="ECO:0000256" key="2">
    <source>
        <dbReference type="ARBA" id="ARBA00004479"/>
    </source>
</evidence>
<dbReference type="EC" id="4.6.1.2" evidence="3"/>
<dbReference type="RefSeq" id="XP_013787949.1">
    <property type="nucleotide sequence ID" value="XM_013932495.1"/>
</dbReference>
<evidence type="ECO:0000256" key="9">
    <source>
        <dbReference type="ARBA" id="ARBA00023136"/>
    </source>
</evidence>
<evidence type="ECO:0000256" key="3">
    <source>
        <dbReference type="ARBA" id="ARBA00012202"/>
    </source>
</evidence>
<dbReference type="Pfam" id="PF01094">
    <property type="entry name" value="ANF_receptor"/>
    <property type="match status" value="1"/>
</dbReference>
<evidence type="ECO:0000256" key="7">
    <source>
        <dbReference type="ARBA" id="ARBA00022989"/>
    </source>
</evidence>
<accession>A0ABM1BSS0</accession>
<dbReference type="InterPro" id="IPR001828">
    <property type="entry name" value="ANF_lig-bd_rcpt"/>
</dbReference>
<dbReference type="PRINTS" id="PR00255">
    <property type="entry name" value="NATPEPTIDER"/>
</dbReference>
<keyword evidence="4 15" id="KW-0812">Transmembrane</keyword>
<evidence type="ECO:0000256" key="10">
    <source>
        <dbReference type="ARBA" id="ARBA00023170"/>
    </source>
</evidence>
<feature type="domain" description="Protein kinase" evidence="16">
    <location>
        <begin position="402"/>
        <end position="672"/>
    </location>
</feature>
<evidence type="ECO:0000256" key="11">
    <source>
        <dbReference type="ARBA" id="ARBA00023180"/>
    </source>
</evidence>
<dbReference type="SUPFAM" id="SSF53822">
    <property type="entry name" value="Periplasmic binding protein-like I"/>
    <property type="match status" value="1"/>
</dbReference>
<dbReference type="Gene3D" id="3.40.50.2300">
    <property type="match status" value="2"/>
</dbReference>
<evidence type="ECO:0000256" key="13">
    <source>
        <dbReference type="ARBA" id="ARBA00023293"/>
    </source>
</evidence>
<protein>
    <recommendedName>
        <fullName evidence="3">guanylate cyclase</fullName>
        <ecNumber evidence="3">4.6.1.2</ecNumber>
    </recommendedName>
</protein>
<keyword evidence="5" id="KW-0732">Signal</keyword>
<comment type="subcellular location">
    <subcellularLocation>
        <location evidence="2">Membrane</location>
        <topology evidence="2">Single-pass type I membrane protein</topology>
    </subcellularLocation>
</comment>
<dbReference type="InterPro" id="IPR011009">
    <property type="entry name" value="Kinase-like_dom_sf"/>
</dbReference>
<keyword evidence="10" id="KW-0675">Receptor</keyword>
<evidence type="ECO:0000313" key="17">
    <source>
        <dbReference type="Proteomes" id="UP000694941"/>
    </source>
</evidence>
<dbReference type="InterPro" id="IPR001170">
    <property type="entry name" value="ANPR/GUC"/>
</dbReference>
<dbReference type="Proteomes" id="UP000694941">
    <property type="component" value="Unplaced"/>
</dbReference>
<evidence type="ECO:0000256" key="14">
    <source>
        <dbReference type="SAM" id="Coils"/>
    </source>
</evidence>
<dbReference type="Pfam" id="PF07714">
    <property type="entry name" value="PK_Tyr_Ser-Thr"/>
    <property type="match status" value="1"/>
</dbReference>
<evidence type="ECO:0000256" key="5">
    <source>
        <dbReference type="ARBA" id="ARBA00022729"/>
    </source>
</evidence>
<dbReference type="CDD" id="cd06352">
    <property type="entry name" value="PBP1_NPR_GC-like"/>
    <property type="match status" value="1"/>
</dbReference>
<evidence type="ECO:0000256" key="4">
    <source>
        <dbReference type="ARBA" id="ARBA00022692"/>
    </source>
</evidence>
<evidence type="ECO:0000256" key="8">
    <source>
        <dbReference type="ARBA" id="ARBA00023134"/>
    </source>
</evidence>
<evidence type="ECO:0000256" key="6">
    <source>
        <dbReference type="ARBA" id="ARBA00022741"/>
    </source>
</evidence>
<gene>
    <name evidence="18" type="primary">LOC106471869</name>
</gene>
<evidence type="ECO:0000313" key="18">
    <source>
        <dbReference type="RefSeq" id="XP_013787949.1"/>
    </source>
</evidence>
<dbReference type="InterPro" id="IPR000719">
    <property type="entry name" value="Prot_kinase_dom"/>
</dbReference>
<dbReference type="InterPro" id="IPR050401">
    <property type="entry name" value="Cyclic_nucleotide_synthase"/>
</dbReference>
<keyword evidence="17" id="KW-1185">Reference proteome</keyword>
<feature type="transmembrane region" description="Helical" evidence="15">
    <location>
        <begin position="326"/>
        <end position="349"/>
    </location>
</feature>
<dbReference type="PANTHER" id="PTHR11920:SF494">
    <property type="entry name" value="ATRIAL NATRIURETIC PEPTIDE RECEPTOR 2"/>
    <property type="match status" value="1"/>
</dbReference>
<keyword evidence="12" id="KW-0456">Lyase</keyword>
<evidence type="ECO:0000259" key="16">
    <source>
        <dbReference type="PROSITE" id="PS50011"/>
    </source>
</evidence>
<keyword evidence="8" id="KW-0342">GTP-binding</keyword>
<feature type="non-terminal residue" evidence="18">
    <location>
        <position position="730"/>
    </location>
</feature>
<feature type="non-terminal residue" evidence="18">
    <location>
        <position position="1"/>
    </location>
</feature>
<dbReference type="PROSITE" id="PS50011">
    <property type="entry name" value="PROTEIN_KINASE_DOM"/>
    <property type="match status" value="1"/>
</dbReference>
<keyword evidence="13" id="KW-0141">cGMP biosynthesis</keyword>
<comment type="catalytic activity">
    <reaction evidence="1">
        <text>GTP = 3',5'-cyclic GMP + diphosphate</text>
        <dbReference type="Rhea" id="RHEA:13665"/>
        <dbReference type="ChEBI" id="CHEBI:33019"/>
        <dbReference type="ChEBI" id="CHEBI:37565"/>
        <dbReference type="ChEBI" id="CHEBI:57746"/>
        <dbReference type="EC" id="4.6.1.2"/>
    </reaction>
</comment>
<dbReference type="GeneID" id="106471869"/>
<keyword evidence="9 15" id="KW-0472">Membrane</keyword>
<proteinExistence type="predicted"/>
<feature type="coiled-coil region" evidence="14">
    <location>
        <begin position="679"/>
        <end position="713"/>
    </location>
</feature>
<keyword evidence="14" id="KW-0175">Coiled coil</keyword>
<dbReference type="InterPro" id="IPR028082">
    <property type="entry name" value="Peripla_BP_I"/>
</dbReference>
<dbReference type="Gene3D" id="1.10.510.10">
    <property type="entry name" value="Transferase(Phosphotransferase) domain 1"/>
    <property type="match status" value="1"/>
</dbReference>